<accession>A0ABW1YSM6</accession>
<organism evidence="2 3">
    <name type="scientific">Microbulbifer taiwanensis</name>
    <dbReference type="NCBI Taxonomy" id="986746"/>
    <lineage>
        <taxon>Bacteria</taxon>
        <taxon>Pseudomonadati</taxon>
        <taxon>Pseudomonadota</taxon>
        <taxon>Gammaproteobacteria</taxon>
        <taxon>Cellvibrionales</taxon>
        <taxon>Microbulbiferaceae</taxon>
        <taxon>Microbulbifer</taxon>
    </lineage>
</organism>
<protein>
    <submittedName>
        <fullName evidence="2">Vanadium-dependent haloperoxidase</fullName>
        <ecNumber evidence="2">1.11.1.-</ecNumber>
    </submittedName>
</protein>
<keyword evidence="2" id="KW-0575">Peroxidase</keyword>
<evidence type="ECO:0000313" key="3">
    <source>
        <dbReference type="Proteomes" id="UP001596425"/>
    </source>
</evidence>
<dbReference type="EC" id="1.11.1.-" evidence="2"/>
<gene>
    <name evidence="2" type="ORF">ACFQBM_20670</name>
</gene>
<dbReference type="GO" id="GO:0004601">
    <property type="term" value="F:peroxidase activity"/>
    <property type="evidence" value="ECO:0007669"/>
    <property type="project" value="UniProtKB-KW"/>
</dbReference>
<evidence type="ECO:0000313" key="2">
    <source>
        <dbReference type="EMBL" id="MFC6635690.1"/>
    </source>
</evidence>
<dbReference type="InterPro" id="IPR052559">
    <property type="entry name" value="V-haloperoxidase"/>
</dbReference>
<dbReference type="PANTHER" id="PTHR34599">
    <property type="entry name" value="PEROXIDASE-RELATED"/>
    <property type="match status" value="1"/>
</dbReference>
<dbReference type="Gene3D" id="1.10.606.20">
    <property type="match status" value="1"/>
</dbReference>
<dbReference type="SUPFAM" id="SSF48317">
    <property type="entry name" value="Acid phosphatase/Vanadium-dependent haloperoxidase"/>
    <property type="match status" value="1"/>
</dbReference>
<comment type="caution">
    <text evidence="2">The sequence shown here is derived from an EMBL/GenBank/DDBJ whole genome shotgun (WGS) entry which is preliminary data.</text>
</comment>
<dbReference type="Proteomes" id="UP001596425">
    <property type="component" value="Unassembled WGS sequence"/>
</dbReference>
<dbReference type="CDD" id="cd03398">
    <property type="entry name" value="PAP2_haloperoxidase"/>
    <property type="match status" value="1"/>
</dbReference>
<dbReference type="InterPro" id="IPR036938">
    <property type="entry name" value="PAP2/HPO_sf"/>
</dbReference>
<keyword evidence="2" id="KW-0560">Oxidoreductase</keyword>
<dbReference type="InterPro" id="IPR016119">
    <property type="entry name" value="Br/Cl_peroxidase_C"/>
</dbReference>
<feature type="region of interest" description="Disordered" evidence="1">
    <location>
        <begin position="651"/>
        <end position="674"/>
    </location>
</feature>
<dbReference type="RefSeq" id="WP_193192558.1">
    <property type="nucleotide sequence ID" value="NZ_JACZFR010000029.1"/>
</dbReference>
<sequence>MRDFFAGLIAAACLVQSVPALSEDETQLYNPAHSAARNWNEALLAAIRVDYARPTVHARNLFHSSALMYDAWAVYSDTADTYFLGNRVHGYDCALSETQKQALRDSAADIDAARAEAISYGMYWLLRHRFADSPGAAVSRLRFNNMADAQGVDRDFDSRDLSSGSAAALGNYLANCVIEYGLQDGANEADGYANSHYQPLNQPLNPAQPGTPGMADPDRWQPLELDIFVDQAGNETNTPPFLGAEWGRVVPFALTEGDRSVYERDGQTYHVYHDPGAPALLQGDGALPDEYRWGHTLVALWSSHLDPGDGVMIDISPASVGNTTALPLDLPGLRDFYRTLDGGSTDRGRDLNPATGLPYESQMVPRGDYTRVLAEFWADGPDSETPPGHWFGILNQAVSDHPQFRKQFEGVGASLDDLEWDVKAYFALGGAVHDAAIAAWGIKGWYDYVRPVSAIRYMASLGQGSDPAQPSYHHNGLPLYDGLVEVVQAGDPLVGADGEHLGKIKLYGWRGPDYIADPAADMAGVGWILAENWWPYQRPTFVTPPFAGYISGHSTFSRAAAETLTLLTGSEYFPGGMGEFVARKNEFLVFEEGPSVDVVLQWATYRDASDQTSLSRIWGGIHPPVDDVPGRRVGETVGLASYAMAKSYFDGSAIPEPEPEPEPQEEAPGSKKGSGGSFGLVELLFGLALLFGARGFRAAGSGPLINRRGE</sequence>
<proteinExistence type="predicted"/>
<dbReference type="Gene3D" id="1.10.606.10">
    <property type="entry name" value="Vanadium-containing Chloroperoxidase, domain 2"/>
    <property type="match status" value="1"/>
</dbReference>
<reference evidence="3" key="1">
    <citation type="journal article" date="2019" name="Int. J. Syst. Evol. Microbiol.">
        <title>The Global Catalogue of Microorganisms (GCM) 10K type strain sequencing project: providing services to taxonomists for standard genome sequencing and annotation.</title>
        <authorList>
            <consortium name="The Broad Institute Genomics Platform"/>
            <consortium name="The Broad Institute Genome Sequencing Center for Infectious Disease"/>
            <person name="Wu L."/>
            <person name="Ma J."/>
        </authorList>
    </citation>
    <scope>NUCLEOTIDE SEQUENCE [LARGE SCALE GENOMIC DNA]</scope>
    <source>
        <strain evidence="3">CGMCC 1.13718</strain>
    </source>
</reference>
<keyword evidence="3" id="KW-1185">Reference proteome</keyword>
<dbReference type="EMBL" id="JBHSVR010000001">
    <property type="protein sequence ID" value="MFC6635690.1"/>
    <property type="molecule type" value="Genomic_DNA"/>
</dbReference>
<evidence type="ECO:0000256" key="1">
    <source>
        <dbReference type="SAM" id="MobiDB-lite"/>
    </source>
</evidence>
<dbReference type="PANTHER" id="PTHR34599:SF2">
    <property type="entry name" value="TRAF-TYPE DOMAIN-CONTAINING PROTEIN"/>
    <property type="match status" value="1"/>
</dbReference>
<name>A0ABW1YSM6_9GAMM</name>